<protein>
    <submittedName>
        <fullName evidence="1">Uncharacterized protein</fullName>
    </submittedName>
</protein>
<reference evidence="1 2" key="1">
    <citation type="journal article" date="2015" name="Genome Biol. Evol.">
        <title>Phylogenomic analyses indicate that early fungi evolved digesting cell walls of algal ancestors of land plants.</title>
        <authorList>
            <person name="Chang Y."/>
            <person name="Wang S."/>
            <person name="Sekimoto S."/>
            <person name="Aerts A.L."/>
            <person name="Choi C."/>
            <person name="Clum A."/>
            <person name="LaButti K.M."/>
            <person name="Lindquist E.A."/>
            <person name="Yee Ngan C."/>
            <person name="Ohm R.A."/>
            <person name="Salamov A.A."/>
            <person name="Grigoriev I.V."/>
            <person name="Spatafora J.W."/>
            <person name="Berbee M.L."/>
        </authorList>
    </citation>
    <scope>NUCLEOTIDE SEQUENCE [LARGE SCALE GENOMIC DNA]</scope>
    <source>
        <strain evidence="1 2">JEL478</strain>
    </source>
</reference>
<keyword evidence="2" id="KW-1185">Reference proteome</keyword>
<accession>A0A139AFW0</accession>
<name>A0A139AFW0_GONPJ</name>
<proteinExistence type="predicted"/>
<dbReference type="AlphaFoldDB" id="A0A139AFW0"/>
<gene>
    <name evidence="1" type="ORF">M427DRAFT_497526</name>
</gene>
<dbReference type="Proteomes" id="UP000070544">
    <property type="component" value="Unassembled WGS sequence"/>
</dbReference>
<organism evidence="1 2">
    <name type="scientific">Gonapodya prolifera (strain JEL478)</name>
    <name type="common">Monoblepharis prolifera</name>
    <dbReference type="NCBI Taxonomy" id="1344416"/>
    <lineage>
        <taxon>Eukaryota</taxon>
        <taxon>Fungi</taxon>
        <taxon>Fungi incertae sedis</taxon>
        <taxon>Chytridiomycota</taxon>
        <taxon>Chytridiomycota incertae sedis</taxon>
        <taxon>Monoblepharidomycetes</taxon>
        <taxon>Monoblepharidales</taxon>
        <taxon>Gonapodyaceae</taxon>
        <taxon>Gonapodya</taxon>
    </lineage>
</organism>
<sequence>MANVGDWKELQLQFRSTRPHTAPVHPRTQRTRVSPTFHIPIHVSARTLIFQYRSTIRRKRRTPLCGLSKLSRASKSSVFSLRTAHVTNTELEAARKNSNKVFLQTLESHRRSPIPRPVPPPPAQLRELSEIVATLETKLQLLRCVTAIVYFCIKLFLPAGSSCCFKRATRVATEPKHCFDEDSSRILAEAISSHADTDRGVSRILWTPALLALMVPSAPPSMSVTLLHLLRARRKTREGPLVLASSPLAVAPMGHYRNYIALALRRAGSGCGTPRVGGREVGKGTGIEGGSVRGIENAEELTQDWWWGMGIVVKVFGIRKTNTIAGSTQTLRSSCLYSEPMTSTGGHHQTPWLMHTSCLRLSANQ</sequence>
<dbReference type="EMBL" id="KQ965763">
    <property type="protein sequence ID" value="KXS15303.1"/>
    <property type="molecule type" value="Genomic_DNA"/>
</dbReference>
<evidence type="ECO:0000313" key="1">
    <source>
        <dbReference type="EMBL" id="KXS15303.1"/>
    </source>
</evidence>
<evidence type="ECO:0000313" key="2">
    <source>
        <dbReference type="Proteomes" id="UP000070544"/>
    </source>
</evidence>